<organism evidence="2 3">
    <name type="scientific">Phyllostomus discolor</name>
    <name type="common">pale spear-nosed bat</name>
    <dbReference type="NCBI Taxonomy" id="89673"/>
    <lineage>
        <taxon>Eukaryota</taxon>
        <taxon>Metazoa</taxon>
        <taxon>Chordata</taxon>
        <taxon>Craniata</taxon>
        <taxon>Vertebrata</taxon>
        <taxon>Euteleostomi</taxon>
        <taxon>Mammalia</taxon>
        <taxon>Eutheria</taxon>
        <taxon>Laurasiatheria</taxon>
        <taxon>Chiroptera</taxon>
        <taxon>Yangochiroptera</taxon>
        <taxon>Phyllostomidae</taxon>
        <taxon>Phyllostominae</taxon>
        <taxon>Phyllostomus</taxon>
    </lineage>
</organism>
<feature type="compositionally biased region" description="Low complexity" evidence="1">
    <location>
        <begin position="56"/>
        <end position="72"/>
    </location>
</feature>
<sequence>MIHVYRFLTNESLGVLGLGGQHSTHLIHQESEGPYGLAGPGGRGCQSASGGRGSNRGRLLGLRPDGGAALPLGKEHKGETEAGPTVTPELQLALVRTAAPQPCLGLFLREARLAEKKSLFFSLDRFDPR</sequence>
<accession>A0A834B005</accession>
<gene>
    <name evidence="2" type="ORF">HJG60_010385</name>
</gene>
<dbReference type="AlphaFoldDB" id="A0A834B005"/>
<feature type="compositionally biased region" description="Gly residues" evidence="1">
    <location>
        <begin position="36"/>
        <end position="54"/>
    </location>
</feature>
<dbReference type="EMBL" id="JABVXQ010000003">
    <property type="protein sequence ID" value="KAF6120059.1"/>
    <property type="molecule type" value="Genomic_DNA"/>
</dbReference>
<evidence type="ECO:0000313" key="2">
    <source>
        <dbReference type="EMBL" id="KAF6120059.1"/>
    </source>
</evidence>
<evidence type="ECO:0000313" key="3">
    <source>
        <dbReference type="Proteomes" id="UP000664940"/>
    </source>
</evidence>
<comment type="caution">
    <text evidence="2">The sequence shown here is derived from an EMBL/GenBank/DDBJ whole genome shotgun (WGS) entry which is preliminary data.</text>
</comment>
<feature type="region of interest" description="Disordered" evidence="1">
    <location>
        <begin position="31"/>
        <end position="85"/>
    </location>
</feature>
<protein>
    <submittedName>
        <fullName evidence="2">Uncharacterized protein</fullName>
    </submittedName>
</protein>
<proteinExistence type="predicted"/>
<evidence type="ECO:0000256" key="1">
    <source>
        <dbReference type="SAM" id="MobiDB-lite"/>
    </source>
</evidence>
<name>A0A834B005_9CHIR</name>
<dbReference type="Proteomes" id="UP000664940">
    <property type="component" value="Unassembled WGS sequence"/>
</dbReference>
<reference evidence="2 3" key="1">
    <citation type="journal article" date="2020" name="Nature">
        <title>Six reference-quality genomes reveal evolution of bat adaptations.</title>
        <authorList>
            <person name="Jebb D."/>
            <person name="Huang Z."/>
            <person name="Pippel M."/>
            <person name="Hughes G.M."/>
            <person name="Lavrichenko K."/>
            <person name="Devanna P."/>
            <person name="Winkler S."/>
            <person name="Jermiin L.S."/>
            <person name="Skirmuntt E.C."/>
            <person name="Katzourakis A."/>
            <person name="Burkitt-Gray L."/>
            <person name="Ray D.A."/>
            <person name="Sullivan K.A.M."/>
            <person name="Roscito J.G."/>
            <person name="Kirilenko B.M."/>
            <person name="Davalos L.M."/>
            <person name="Corthals A.P."/>
            <person name="Power M.L."/>
            <person name="Jones G."/>
            <person name="Ransome R.D."/>
            <person name="Dechmann D.K.N."/>
            <person name="Locatelli A.G."/>
            <person name="Puechmaille S.J."/>
            <person name="Fedrigo O."/>
            <person name="Jarvis E.D."/>
            <person name="Hiller M."/>
            <person name="Vernes S.C."/>
            <person name="Myers E.W."/>
            <person name="Teeling E.C."/>
        </authorList>
    </citation>
    <scope>NUCLEOTIDE SEQUENCE [LARGE SCALE GENOMIC DNA]</scope>
    <source>
        <strain evidence="2">Bat1K_MPI-CBG_1</strain>
    </source>
</reference>